<dbReference type="EMBL" id="HACG01039824">
    <property type="protein sequence ID" value="CEK86689.1"/>
    <property type="molecule type" value="Transcribed_RNA"/>
</dbReference>
<dbReference type="AlphaFoldDB" id="A0A0B7B009"/>
<protein>
    <submittedName>
        <fullName evidence="1">Uncharacterized protein</fullName>
    </submittedName>
</protein>
<evidence type="ECO:0000313" key="1">
    <source>
        <dbReference type="EMBL" id="CEK86689.1"/>
    </source>
</evidence>
<accession>A0A0B7B009</accession>
<organism evidence="1">
    <name type="scientific">Arion vulgaris</name>
    <dbReference type="NCBI Taxonomy" id="1028688"/>
    <lineage>
        <taxon>Eukaryota</taxon>
        <taxon>Metazoa</taxon>
        <taxon>Spiralia</taxon>
        <taxon>Lophotrochozoa</taxon>
        <taxon>Mollusca</taxon>
        <taxon>Gastropoda</taxon>
        <taxon>Heterobranchia</taxon>
        <taxon>Euthyneura</taxon>
        <taxon>Panpulmonata</taxon>
        <taxon>Eupulmonata</taxon>
        <taxon>Stylommatophora</taxon>
        <taxon>Helicina</taxon>
        <taxon>Arionoidea</taxon>
        <taxon>Arionidae</taxon>
        <taxon>Arion</taxon>
    </lineage>
</organism>
<sequence length="65" mass="7525">MAIFNETDIQLVGKKTRFKDTLTVSLKSLHIDIMCWESLAQDCQMWRYNNTRGTSIAENRCAVEV</sequence>
<name>A0A0B7B009_9EUPU</name>
<gene>
    <name evidence="1" type="primary">ORF155205</name>
</gene>
<reference evidence="1" key="1">
    <citation type="submission" date="2014-12" db="EMBL/GenBank/DDBJ databases">
        <title>Insight into the proteome of Arion vulgaris.</title>
        <authorList>
            <person name="Aradska J."/>
            <person name="Bulat T."/>
            <person name="Smidak R."/>
            <person name="Sarate P."/>
            <person name="Gangsoo J."/>
            <person name="Sialana F."/>
            <person name="Bilban M."/>
            <person name="Lubec G."/>
        </authorList>
    </citation>
    <scope>NUCLEOTIDE SEQUENCE</scope>
    <source>
        <tissue evidence="1">Skin</tissue>
    </source>
</reference>
<proteinExistence type="predicted"/>